<dbReference type="OrthoDB" id="117013at2759"/>
<protein>
    <recommendedName>
        <fullName evidence="2">Reverse transcriptase domain-containing protein</fullName>
    </recommendedName>
</protein>
<dbReference type="VEuPathDB" id="FungiDB:H257_13367"/>
<gene>
    <name evidence="1" type="ORF">H257_13367</name>
</gene>
<proteinExistence type="predicted"/>
<dbReference type="GeneID" id="20815363"/>
<accession>W4FVH9</accession>
<evidence type="ECO:0008006" key="2">
    <source>
        <dbReference type="Google" id="ProtNLM"/>
    </source>
</evidence>
<name>W4FVH9_APHAT</name>
<reference evidence="1" key="1">
    <citation type="submission" date="2013-12" db="EMBL/GenBank/DDBJ databases">
        <title>The Genome Sequence of Aphanomyces astaci APO3.</title>
        <authorList>
            <consortium name="The Broad Institute Genomics Platform"/>
            <person name="Russ C."/>
            <person name="Tyler B."/>
            <person name="van West P."/>
            <person name="Dieguez-Uribeondo J."/>
            <person name="Young S.K."/>
            <person name="Zeng Q."/>
            <person name="Gargeya S."/>
            <person name="Fitzgerald M."/>
            <person name="Abouelleil A."/>
            <person name="Alvarado L."/>
            <person name="Chapman S.B."/>
            <person name="Gainer-Dewar J."/>
            <person name="Goldberg J."/>
            <person name="Griggs A."/>
            <person name="Gujja S."/>
            <person name="Hansen M."/>
            <person name="Howarth C."/>
            <person name="Imamovic A."/>
            <person name="Ireland A."/>
            <person name="Larimer J."/>
            <person name="McCowan C."/>
            <person name="Murphy C."/>
            <person name="Pearson M."/>
            <person name="Poon T.W."/>
            <person name="Priest M."/>
            <person name="Roberts A."/>
            <person name="Saif S."/>
            <person name="Shea T."/>
            <person name="Sykes S."/>
            <person name="Wortman J."/>
            <person name="Nusbaum C."/>
            <person name="Birren B."/>
        </authorList>
    </citation>
    <scope>NUCLEOTIDE SEQUENCE [LARGE SCALE GENOMIC DNA]</scope>
    <source>
        <strain evidence="1">APO3</strain>
    </source>
</reference>
<dbReference type="RefSeq" id="XP_009839167.1">
    <property type="nucleotide sequence ID" value="XM_009840865.1"/>
</dbReference>
<dbReference type="EMBL" id="KI913160">
    <property type="protein sequence ID" value="ETV71502.1"/>
    <property type="molecule type" value="Genomic_DNA"/>
</dbReference>
<organism evidence="1">
    <name type="scientific">Aphanomyces astaci</name>
    <name type="common">Crayfish plague agent</name>
    <dbReference type="NCBI Taxonomy" id="112090"/>
    <lineage>
        <taxon>Eukaryota</taxon>
        <taxon>Sar</taxon>
        <taxon>Stramenopiles</taxon>
        <taxon>Oomycota</taxon>
        <taxon>Saprolegniomycetes</taxon>
        <taxon>Saprolegniales</taxon>
        <taxon>Verrucalvaceae</taxon>
        <taxon>Aphanomyces</taxon>
    </lineage>
</organism>
<evidence type="ECO:0000313" key="1">
    <source>
        <dbReference type="EMBL" id="ETV71502.1"/>
    </source>
</evidence>
<sequence>MDLIPPLRTCTSKDFGTRADQANFSKAKKVVLALLSCLNVLNHQVVSMDVPARIALFQGCLAALCQRHLALSDQAAVAKRRVSEMSYHSIIAHTQRYNKAFTILSIDLSRAFDTTDREKLLQVLEQIDKPDQLRLLGSIRFNPPHAALARIFQSWKL</sequence>
<dbReference type="AlphaFoldDB" id="W4FVH9"/>